<keyword evidence="1" id="KW-0812">Transmembrane</keyword>
<sequence>MVRVSCIRCGSTLTNDTRVWTALVTKQHENDKPVIDWTSGRIFSSTFTLFILFDLATMNTQTSFKLYWLISQMSNDFIALSYMTGILRGVECAGRAVAYGIKSSNTTDWLSIGLNVGLIVFSLPFVWTVIRKIGV</sequence>
<gene>
    <name evidence="2" type="ORF">DFH07DRAFT_855507</name>
</gene>
<protein>
    <submittedName>
        <fullName evidence="2">Uncharacterized protein</fullName>
    </submittedName>
</protein>
<dbReference type="EMBL" id="JARJLG010000242">
    <property type="protein sequence ID" value="KAJ7723980.1"/>
    <property type="molecule type" value="Genomic_DNA"/>
</dbReference>
<evidence type="ECO:0000313" key="2">
    <source>
        <dbReference type="EMBL" id="KAJ7723980.1"/>
    </source>
</evidence>
<reference evidence="2" key="1">
    <citation type="submission" date="2023-03" db="EMBL/GenBank/DDBJ databases">
        <title>Massive genome expansion in bonnet fungi (Mycena s.s.) driven by repeated elements and novel gene families across ecological guilds.</title>
        <authorList>
            <consortium name="Lawrence Berkeley National Laboratory"/>
            <person name="Harder C.B."/>
            <person name="Miyauchi S."/>
            <person name="Viragh M."/>
            <person name="Kuo A."/>
            <person name="Thoen E."/>
            <person name="Andreopoulos B."/>
            <person name="Lu D."/>
            <person name="Skrede I."/>
            <person name="Drula E."/>
            <person name="Henrissat B."/>
            <person name="Morin E."/>
            <person name="Kohler A."/>
            <person name="Barry K."/>
            <person name="LaButti K."/>
            <person name="Morin E."/>
            <person name="Salamov A."/>
            <person name="Lipzen A."/>
            <person name="Mereny Z."/>
            <person name="Hegedus B."/>
            <person name="Baldrian P."/>
            <person name="Stursova M."/>
            <person name="Weitz H."/>
            <person name="Taylor A."/>
            <person name="Grigoriev I.V."/>
            <person name="Nagy L.G."/>
            <person name="Martin F."/>
            <person name="Kauserud H."/>
        </authorList>
    </citation>
    <scope>NUCLEOTIDE SEQUENCE</scope>
    <source>
        <strain evidence="2">CBHHK188m</strain>
    </source>
</reference>
<dbReference type="AlphaFoldDB" id="A0AAD7HNH0"/>
<keyword evidence="3" id="KW-1185">Reference proteome</keyword>
<keyword evidence="1" id="KW-0472">Membrane</keyword>
<proteinExistence type="predicted"/>
<keyword evidence="1" id="KW-1133">Transmembrane helix</keyword>
<accession>A0AAD7HNH0</accession>
<feature type="transmembrane region" description="Helical" evidence="1">
    <location>
        <begin position="109"/>
        <end position="130"/>
    </location>
</feature>
<evidence type="ECO:0000256" key="1">
    <source>
        <dbReference type="SAM" id="Phobius"/>
    </source>
</evidence>
<evidence type="ECO:0000313" key="3">
    <source>
        <dbReference type="Proteomes" id="UP001215280"/>
    </source>
</evidence>
<comment type="caution">
    <text evidence="2">The sequence shown here is derived from an EMBL/GenBank/DDBJ whole genome shotgun (WGS) entry which is preliminary data.</text>
</comment>
<name>A0AAD7HNH0_9AGAR</name>
<dbReference type="Proteomes" id="UP001215280">
    <property type="component" value="Unassembled WGS sequence"/>
</dbReference>
<organism evidence="2 3">
    <name type="scientific">Mycena maculata</name>
    <dbReference type="NCBI Taxonomy" id="230809"/>
    <lineage>
        <taxon>Eukaryota</taxon>
        <taxon>Fungi</taxon>
        <taxon>Dikarya</taxon>
        <taxon>Basidiomycota</taxon>
        <taxon>Agaricomycotina</taxon>
        <taxon>Agaricomycetes</taxon>
        <taxon>Agaricomycetidae</taxon>
        <taxon>Agaricales</taxon>
        <taxon>Marasmiineae</taxon>
        <taxon>Mycenaceae</taxon>
        <taxon>Mycena</taxon>
    </lineage>
</organism>